<evidence type="ECO:0000256" key="3">
    <source>
        <dbReference type="ARBA" id="ARBA00022723"/>
    </source>
</evidence>
<feature type="binding site" evidence="8">
    <location>
        <begin position="12"/>
        <end position="14"/>
    </location>
    <ligand>
        <name>substrate</name>
    </ligand>
</feature>
<dbReference type="GO" id="GO:0051539">
    <property type="term" value="F:4 iron, 4 sulfur cluster binding"/>
    <property type="evidence" value="ECO:0007669"/>
    <property type="project" value="UniProtKB-UniRule"/>
</dbReference>
<evidence type="ECO:0000313" key="10">
    <source>
        <dbReference type="EMBL" id="QCI21705.1"/>
    </source>
</evidence>
<proteinExistence type="inferred from homology"/>
<dbReference type="SFLD" id="SFLDS00029">
    <property type="entry name" value="Radical_SAM"/>
    <property type="match status" value="1"/>
</dbReference>
<reference evidence="10 11" key="2">
    <citation type="submission" date="2019-05" db="EMBL/GenBank/DDBJ databases">
        <title>Genome evolution of the obligate endosymbiont Buchnera aphidicola.</title>
        <authorList>
            <person name="Moran N.A."/>
        </authorList>
    </citation>
    <scope>NUCLEOTIDE SEQUENCE [LARGE SCALE GENOMIC DNA]</scope>
    <source>
        <strain evidence="10 11">Hta</strain>
    </source>
</reference>
<comment type="cofactor">
    <cofactor evidence="8">
        <name>Mg(2+)</name>
        <dbReference type="ChEBI" id="CHEBI:18420"/>
    </cofactor>
</comment>
<comment type="pathway">
    <text evidence="8">Purine metabolism; 7-cyano-7-deazaguanine biosynthesis.</text>
</comment>
<comment type="function">
    <text evidence="8">Catalyzes the complex heterocyclic radical-mediated conversion of 6-carboxy-5,6,7,8-tetrahydropterin (CPH4) to 7-carboxy-7-deazaguanine (CDG), a step common to the biosynthetic pathways of all 7-deazapurine-containing compounds.</text>
</comment>
<dbReference type="PANTHER" id="PTHR42836:SF1">
    <property type="entry name" value="7-CARBOXY-7-DEAZAGUANINE SYNTHASE"/>
    <property type="match status" value="1"/>
</dbReference>
<accession>A0A4D6YB61</accession>
<dbReference type="UniPathway" id="UPA00391"/>
<keyword evidence="2 8" id="KW-0949">S-adenosyl-L-methionine</keyword>
<dbReference type="HAMAP" id="MF_00917">
    <property type="entry name" value="QueE"/>
    <property type="match status" value="1"/>
</dbReference>
<evidence type="ECO:0000256" key="7">
    <source>
        <dbReference type="ARBA" id="ARBA00023239"/>
    </source>
</evidence>
<dbReference type="PROSITE" id="PS51918">
    <property type="entry name" value="RADICAL_SAM"/>
    <property type="match status" value="1"/>
</dbReference>
<evidence type="ECO:0000259" key="9">
    <source>
        <dbReference type="PROSITE" id="PS51918"/>
    </source>
</evidence>
<evidence type="ECO:0000313" key="11">
    <source>
        <dbReference type="Proteomes" id="UP000298773"/>
    </source>
</evidence>
<evidence type="ECO:0000256" key="6">
    <source>
        <dbReference type="ARBA" id="ARBA00023014"/>
    </source>
</evidence>
<keyword evidence="7 8" id="KW-0456">Lyase</keyword>
<evidence type="ECO:0000256" key="5">
    <source>
        <dbReference type="ARBA" id="ARBA00023004"/>
    </source>
</evidence>
<dbReference type="InterPro" id="IPR024924">
    <property type="entry name" value="7-CO-7-deazaguanine_synth-like"/>
</dbReference>
<dbReference type="Proteomes" id="UP000298773">
    <property type="component" value="Chromosome"/>
</dbReference>
<dbReference type="InterPro" id="IPR058240">
    <property type="entry name" value="rSAM_sf"/>
</dbReference>
<name>A0A4D6YB61_9GAMM</name>
<comment type="subunit">
    <text evidence="8">Homodimer.</text>
</comment>
<feature type="binding site" evidence="8">
    <location>
        <begin position="37"/>
        <end position="39"/>
    </location>
    <ligand>
        <name>S-adenosyl-L-methionine</name>
        <dbReference type="ChEBI" id="CHEBI:59789"/>
    </ligand>
</feature>
<dbReference type="InterPro" id="IPR027609">
    <property type="entry name" value="rSAM_QueE_proteobac"/>
</dbReference>
<dbReference type="AlphaFoldDB" id="A0A4D6YB61"/>
<feature type="binding site" evidence="8">
    <location>
        <position position="27"/>
    </location>
    <ligand>
        <name>substrate</name>
    </ligand>
</feature>
<feature type="binding site" evidence="8">
    <location>
        <position position="31"/>
    </location>
    <ligand>
        <name>[4Fe-4S] cluster</name>
        <dbReference type="ChEBI" id="CHEBI:49883"/>
        <note>4Fe-4S-S-AdoMet</note>
    </ligand>
</feature>
<feature type="binding site" evidence="8">
    <location>
        <position position="94"/>
    </location>
    <ligand>
        <name>S-adenosyl-L-methionine</name>
        <dbReference type="ChEBI" id="CHEBI:59789"/>
    </ligand>
</feature>
<dbReference type="InterPro" id="IPR007197">
    <property type="entry name" value="rSAM"/>
</dbReference>
<dbReference type="GO" id="GO:1904047">
    <property type="term" value="F:S-adenosyl-L-methionine binding"/>
    <property type="evidence" value="ECO:0007669"/>
    <property type="project" value="UniProtKB-UniRule"/>
</dbReference>
<comment type="cofactor">
    <cofactor evidence="8">
        <name>[4Fe-4S] cluster</name>
        <dbReference type="ChEBI" id="CHEBI:49883"/>
    </cofactor>
    <text evidence="8">Binds 1 [4Fe-4S] cluster. The cluster is coordinated with 3 cysteines and an exchangeable S-adenosyl-L-methionine.</text>
</comment>
<comment type="similarity">
    <text evidence="8">Belongs to the radical SAM superfamily. 7-carboxy-7-deazaguanine synthase family.</text>
</comment>
<dbReference type="EC" id="4.3.99.3" evidence="8"/>
<comment type="caution">
    <text evidence="8">Lacks conserved residue(s) required for the propagation of feature annotation.</text>
</comment>
<feature type="binding site" evidence="8">
    <location>
        <position position="38"/>
    </location>
    <ligand>
        <name>[4Fe-4S] cluster</name>
        <dbReference type="ChEBI" id="CHEBI:49883"/>
        <note>4Fe-4S-S-AdoMet</note>
    </ligand>
</feature>
<dbReference type="InterPro" id="IPR013785">
    <property type="entry name" value="Aldolase_TIM"/>
</dbReference>
<dbReference type="GO" id="GO:0000287">
    <property type="term" value="F:magnesium ion binding"/>
    <property type="evidence" value="ECO:0007669"/>
    <property type="project" value="UniProtKB-UniRule"/>
</dbReference>
<dbReference type="GO" id="GO:0008616">
    <property type="term" value="P:tRNA queuosine(34) biosynthetic process"/>
    <property type="evidence" value="ECO:0007669"/>
    <property type="project" value="UniProtKB-UniRule"/>
</dbReference>
<sequence length="219" mass="25714">MRYPINEMFQTIQGEGYYTGMPSIFIRLQGCPVHCHWCDTKYTWNCINDNQISYKALINKNISNKTWSYVNIKNILVNIKKQKWQAKHIVITGGEPCIYNLSFLIKDLEHQGFTCQIETSGTQLIYASPKTWVTLSPKLHKFPLLSSILRANEIKFPVSKKQDLFYLDKILFMLKHRKPCHIFLQPISQKIDALNICIETCIIKNWRLSIQMHKYISIK</sequence>
<comment type="cofactor">
    <cofactor evidence="8">
        <name>S-adenosyl-L-methionine</name>
        <dbReference type="ChEBI" id="CHEBI:59789"/>
    </cofactor>
    <text evidence="8">Binds 1 S-adenosyl-L-methionine per subunit.</text>
</comment>
<evidence type="ECO:0000256" key="4">
    <source>
        <dbReference type="ARBA" id="ARBA00022842"/>
    </source>
</evidence>
<dbReference type="EMBL" id="CP034873">
    <property type="protein sequence ID" value="QCI21705.1"/>
    <property type="molecule type" value="Genomic_DNA"/>
</dbReference>
<evidence type="ECO:0000256" key="2">
    <source>
        <dbReference type="ARBA" id="ARBA00022691"/>
    </source>
</evidence>
<keyword evidence="6 8" id="KW-0411">Iron-sulfur</keyword>
<dbReference type="PANTHER" id="PTHR42836">
    <property type="entry name" value="7-CARBOXY-7-DEAZAGUANINE SYNTHASE"/>
    <property type="match status" value="1"/>
</dbReference>
<dbReference type="GO" id="GO:0016840">
    <property type="term" value="F:carbon-nitrogen lyase activity"/>
    <property type="evidence" value="ECO:0007669"/>
    <property type="project" value="UniProtKB-UniRule"/>
</dbReference>
<dbReference type="SUPFAM" id="SSF102114">
    <property type="entry name" value="Radical SAM enzymes"/>
    <property type="match status" value="1"/>
</dbReference>
<comment type="catalytic activity">
    <reaction evidence="8">
        <text>6-carboxy-5,6,7,8-tetrahydropterin + H(+) = 7-carboxy-7-carbaguanine + NH4(+)</text>
        <dbReference type="Rhea" id="RHEA:27974"/>
        <dbReference type="ChEBI" id="CHEBI:15378"/>
        <dbReference type="ChEBI" id="CHEBI:28938"/>
        <dbReference type="ChEBI" id="CHEBI:61032"/>
        <dbReference type="ChEBI" id="CHEBI:61036"/>
        <dbReference type="EC" id="4.3.99.3"/>
    </reaction>
</comment>
<dbReference type="OrthoDB" id="9792276at2"/>
<keyword evidence="1 8" id="KW-0004">4Fe-4S</keyword>
<dbReference type="NCBIfam" id="TIGR04322">
    <property type="entry name" value="rSAM_QueE_Ecoli"/>
    <property type="match status" value="1"/>
</dbReference>
<reference evidence="10 11" key="1">
    <citation type="submission" date="2018-12" db="EMBL/GenBank/DDBJ databases">
        <authorList>
            <person name="Chong R.A."/>
        </authorList>
    </citation>
    <scope>NUCLEOTIDE SEQUENCE [LARGE SCALE GENOMIC DNA]</scope>
    <source>
        <strain evidence="10 11">Hta</strain>
    </source>
</reference>
<keyword evidence="3 8" id="KW-0479">Metal-binding</keyword>
<feature type="binding site" evidence="8">
    <location>
        <position position="35"/>
    </location>
    <ligand>
        <name>[4Fe-4S] cluster</name>
        <dbReference type="ChEBI" id="CHEBI:49883"/>
        <note>4Fe-4S-S-AdoMet</note>
    </ligand>
</feature>
<feature type="binding site" evidence="8">
    <location>
        <position position="92"/>
    </location>
    <ligand>
        <name>substrate</name>
    </ligand>
</feature>
<feature type="binding site" evidence="8">
    <location>
        <position position="40"/>
    </location>
    <ligand>
        <name>Mg(2+)</name>
        <dbReference type="ChEBI" id="CHEBI:18420"/>
    </ligand>
</feature>
<dbReference type="Gene3D" id="3.20.20.70">
    <property type="entry name" value="Aldolase class I"/>
    <property type="match status" value="1"/>
</dbReference>
<feature type="domain" description="Radical SAM core" evidence="9">
    <location>
        <begin position="18"/>
        <end position="219"/>
    </location>
</feature>
<evidence type="ECO:0000256" key="8">
    <source>
        <dbReference type="HAMAP-Rule" id="MF_00917"/>
    </source>
</evidence>
<gene>
    <name evidence="8 10" type="primary">queE</name>
    <name evidence="10" type="ORF">D9V69_02085</name>
</gene>
<protein>
    <recommendedName>
        <fullName evidence="8">7-carboxy-7-deazaguanine synthase</fullName>
        <shortName evidence="8">CDG synthase</shortName>
        <ecNumber evidence="8">4.3.99.3</ecNumber>
    </recommendedName>
    <alternativeName>
        <fullName evidence="8">Queuosine biosynthesis protein QueE</fullName>
    </alternativeName>
</protein>
<feature type="binding site" evidence="8">
    <location>
        <begin position="136"/>
        <end position="138"/>
    </location>
    <ligand>
        <name>S-adenosyl-L-methionine</name>
        <dbReference type="ChEBI" id="CHEBI:59789"/>
    </ligand>
</feature>
<keyword evidence="4 8" id="KW-0460">Magnesium</keyword>
<dbReference type="RefSeq" id="WP_158356675.1">
    <property type="nucleotide sequence ID" value="NZ_CP034873.1"/>
</dbReference>
<organism evidence="10 11">
    <name type="scientific">Buchnera aphidicola</name>
    <name type="common">Hyadaphis tataricae</name>
    <dbReference type="NCBI Taxonomy" id="1241859"/>
    <lineage>
        <taxon>Bacteria</taxon>
        <taxon>Pseudomonadati</taxon>
        <taxon>Pseudomonadota</taxon>
        <taxon>Gammaproteobacteria</taxon>
        <taxon>Enterobacterales</taxon>
        <taxon>Erwiniaceae</taxon>
        <taxon>Buchnera</taxon>
    </lineage>
</organism>
<evidence type="ECO:0000256" key="1">
    <source>
        <dbReference type="ARBA" id="ARBA00022485"/>
    </source>
</evidence>
<keyword evidence="5 8" id="KW-0408">Iron</keyword>
<dbReference type="PIRSF" id="PIRSF000370">
    <property type="entry name" value="QueE"/>
    <property type="match status" value="1"/>
</dbReference>
<keyword evidence="8" id="KW-0671">Queuosine biosynthesis</keyword>
<dbReference type="Pfam" id="PF04055">
    <property type="entry name" value="Radical_SAM"/>
    <property type="match status" value="1"/>
</dbReference>